<evidence type="ECO:0000259" key="2">
    <source>
        <dbReference type="Pfam" id="PF00984"/>
    </source>
</evidence>
<reference evidence="3" key="1">
    <citation type="journal article" date="2014" name="Front. Microbiol.">
        <title>High frequency of phylogenetically diverse reductive dehalogenase-homologous genes in deep subseafloor sedimentary metagenomes.</title>
        <authorList>
            <person name="Kawai M."/>
            <person name="Futagami T."/>
            <person name="Toyoda A."/>
            <person name="Takaki Y."/>
            <person name="Nishi S."/>
            <person name="Hori S."/>
            <person name="Arai W."/>
            <person name="Tsubouchi T."/>
            <person name="Morono Y."/>
            <person name="Uchiyama I."/>
            <person name="Ito T."/>
            <person name="Fujiyama A."/>
            <person name="Inagaki F."/>
            <person name="Takami H."/>
        </authorList>
    </citation>
    <scope>NUCLEOTIDE SEQUENCE</scope>
    <source>
        <strain evidence="3">Expedition CK06-06</strain>
    </source>
</reference>
<accession>X1JTH4</accession>
<organism evidence="3">
    <name type="scientific">marine sediment metagenome</name>
    <dbReference type="NCBI Taxonomy" id="412755"/>
    <lineage>
        <taxon>unclassified sequences</taxon>
        <taxon>metagenomes</taxon>
        <taxon>ecological metagenomes</taxon>
    </lineage>
</organism>
<dbReference type="GO" id="GO:0016616">
    <property type="term" value="F:oxidoreductase activity, acting on the CH-OH group of donors, NAD or NADP as acceptor"/>
    <property type="evidence" value="ECO:0007669"/>
    <property type="project" value="InterPro"/>
</dbReference>
<dbReference type="SUPFAM" id="SSF48179">
    <property type="entry name" value="6-phosphogluconate dehydrogenase C-terminal domain-like"/>
    <property type="match status" value="1"/>
</dbReference>
<dbReference type="PANTHER" id="PTHR43491">
    <property type="entry name" value="UDP-N-ACETYL-D-MANNOSAMINE DEHYDROGENASE"/>
    <property type="match status" value="1"/>
</dbReference>
<dbReference type="PIRSF" id="PIRSF000124">
    <property type="entry name" value="UDPglc_GDPman_dh"/>
    <property type="match status" value="1"/>
</dbReference>
<comment type="caution">
    <text evidence="3">The sequence shown here is derived from an EMBL/GenBank/DDBJ whole genome shotgun (WGS) entry which is preliminary data.</text>
</comment>
<feature type="non-terminal residue" evidence="3">
    <location>
        <position position="77"/>
    </location>
</feature>
<evidence type="ECO:0000313" key="3">
    <source>
        <dbReference type="EMBL" id="GAH84720.1"/>
    </source>
</evidence>
<sequence>MVFVPVEIMIENIQRDLNIALVNELSIIFSKLGIDTRKVLEAAKTKWNFLDFVPGLVGGHCIGVDPYYLTYKAEEIG</sequence>
<dbReference type="GO" id="GO:0051287">
    <property type="term" value="F:NAD binding"/>
    <property type="evidence" value="ECO:0007669"/>
    <property type="project" value="InterPro"/>
</dbReference>
<proteinExistence type="inferred from homology"/>
<dbReference type="AlphaFoldDB" id="X1JTH4"/>
<comment type="similarity">
    <text evidence="1">Belongs to the UDP-glucose/GDP-mannose dehydrogenase family.</text>
</comment>
<dbReference type="InterPro" id="IPR017476">
    <property type="entry name" value="UDP-Glc/GDP-Man"/>
</dbReference>
<evidence type="ECO:0000256" key="1">
    <source>
        <dbReference type="ARBA" id="ARBA00006601"/>
    </source>
</evidence>
<feature type="domain" description="UDP-glucose/GDP-mannose dehydrogenase dimerisation" evidence="2">
    <location>
        <begin position="10"/>
        <end position="76"/>
    </location>
</feature>
<dbReference type="InterPro" id="IPR014026">
    <property type="entry name" value="UDP-Glc/GDP-Man_DH_dimer"/>
</dbReference>
<dbReference type="Pfam" id="PF00984">
    <property type="entry name" value="UDPG_MGDP_dh"/>
    <property type="match status" value="1"/>
</dbReference>
<protein>
    <recommendedName>
        <fullName evidence="2">UDP-glucose/GDP-mannose dehydrogenase dimerisation domain-containing protein</fullName>
    </recommendedName>
</protein>
<dbReference type="Gene3D" id="3.40.50.720">
    <property type="entry name" value="NAD(P)-binding Rossmann-like Domain"/>
    <property type="match status" value="1"/>
</dbReference>
<gene>
    <name evidence="3" type="ORF">S03H2_61595</name>
</gene>
<dbReference type="PANTHER" id="PTHR43491:SF2">
    <property type="entry name" value="UDP-N-ACETYL-D-MANNOSAMINE DEHYDROGENASE"/>
    <property type="match status" value="1"/>
</dbReference>
<dbReference type="PIRSF" id="PIRSF500136">
    <property type="entry name" value="UDP_ManNAc_DH"/>
    <property type="match status" value="1"/>
</dbReference>
<dbReference type="InterPro" id="IPR028359">
    <property type="entry name" value="UDP_ManNAc/GlcNAc_DH"/>
</dbReference>
<dbReference type="InterPro" id="IPR008927">
    <property type="entry name" value="6-PGluconate_DH-like_C_sf"/>
</dbReference>
<name>X1JTH4_9ZZZZ</name>
<dbReference type="GO" id="GO:0016628">
    <property type="term" value="F:oxidoreductase activity, acting on the CH-CH group of donors, NAD or NADP as acceptor"/>
    <property type="evidence" value="ECO:0007669"/>
    <property type="project" value="InterPro"/>
</dbReference>
<dbReference type="EMBL" id="BARU01039762">
    <property type="protein sequence ID" value="GAH84720.1"/>
    <property type="molecule type" value="Genomic_DNA"/>
</dbReference>
<dbReference type="GO" id="GO:0000271">
    <property type="term" value="P:polysaccharide biosynthetic process"/>
    <property type="evidence" value="ECO:0007669"/>
    <property type="project" value="InterPro"/>
</dbReference>